<dbReference type="OrthoDB" id="509124at2759"/>
<sequence>MVPTLPTPSYGDNGLFAILAKTRVAATPLEILNVIRNTREWEKWNSFCTRCTIGAEKETIAGADASMLRDEPGWLEVGTKLTTEVFMSGDGLVHGRKKSREQAIVVTRIEKLAGDRKGFLIAWKITGWSHWQLHSERVMEFVELEDRLTEYVCWESFGGALARIVKATVGGTLVDRFGDYARDVKLFSENAKGDKVRV</sequence>
<organism evidence="1 2">
    <name type="scientific">Calycina marina</name>
    <dbReference type="NCBI Taxonomy" id="1763456"/>
    <lineage>
        <taxon>Eukaryota</taxon>
        <taxon>Fungi</taxon>
        <taxon>Dikarya</taxon>
        <taxon>Ascomycota</taxon>
        <taxon>Pezizomycotina</taxon>
        <taxon>Leotiomycetes</taxon>
        <taxon>Helotiales</taxon>
        <taxon>Pezizellaceae</taxon>
        <taxon>Calycina</taxon>
    </lineage>
</organism>
<dbReference type="Gene3D" id="3.30.530.20">
    <property type="match status" value="1"/>
</dbReference>
<evidence type="ECO:0000313" key="2">
    <source>
        <dbReference type="Proteomes" id="UP000887226"/>
    </source>
</evidence>
<reference evidence="1" key="1">
    <citation type="journal article" date="2021" name="IMA Fungus">
        <title>Genomic characterization of three marine fungi, including Emericellopsis atlantica sp. nov. with signatures of a generalist lifestyle and marine biomass degradation.</title>
        <authorList>
            <person name="Hagestad O.C."/>
            <person name="Hou L."/>
            <person name="Andersen J.H."/>
            <person name="Hansen E.H."/>
            <person name="Altermark B."/>
            <person name="Li C."/>
            <person name="Kuhnert E."/>
            <person name="Cox R.J."/>
            <person name="Crous P.W."/>
            <person name="Spatafora J.W."/>
            <person name="Lail K."/>
            <person name="Amirebrahimi M."/>
            <person name="Lipzen A."/>
            <person name="Pangilinan J."/>
            <person name="Andreopoulos W."/>
            <person name="Hayes R.D."/>
            <person name="Ng V."/>
            <person name="Grigoriev I.V."/>
            <person name="Jackson S.A."/>
            <person name="Sutton T.D.S."/>
            <person name="Dobson A.D.W."/>
            <person name="Rama T."/>
        </authorList>
    </citation>
    <scope>NUCLEOTIDE SEQUENCE</scope>
    <source>
        <strain evidence="1">TRa3180A</strain>
    </source>
</reference>
<keyword evidence="2" id="KW-1185">Reference proteome</keyword>
<dbReference type="Proteomes" id="UP000887226">
    <property type="component" value="Unassembled WGS sequence"/>
</dbReference>
<evidence type="ECO:0008006" key="3">
    <source>
        <dbReference type="Google" id="ProtNLM"/>
    </source>
</evidence>
<dbReference type="EMBL" id="MU254058">
    <property type="protein sequence ID" value="KAG9242581.1"/>
    <property type="molecule type" value="Genomic_DNA"/>
</dbReference>
<evidence type="ECO:0000313" key="1">
    <source>
        <dbReference type="EMBL" id="KAG9242581.1"/>
    </source>
</evidence>
<dbReference type="AlphaFoldDB" id="A0A9P8CER7"/>
<dbReference type="InterPro" id="IPR023393">
    <property type="entry name" value="START-like_dom_sf"/>
</dbReference>
<comment type="caution">
    <text evidence="1">The sequence shown here is derived from an EMBL/GenBank/DDBJ whole genome shotgun (WGS) entry which is preliminary data.</text>
</comment>
<proteinExistence type="predicted"/>
<protein>
    <recommendedName>
        <fullName evidence="3">Coenzyme Q-binding protein COQ10 START domain-containing protein</fullName>
    </recommendedName>
</protein>
<accession>A0A9P8CER7</accession>
<name>A0A9P8CER7_9HELO</name>
<gene>
    <name evidence="1" type="ORF">BJ878DRAFT_481898</name>
</gene>